<sequence>MNISSAAKASGLSAKQIRDYEKIGLVVPSHRTESNYRAYSEIDIQRLTFIRHARDVGFSLTQIKDLLAFRDAPSHNCEEVLTFTTKHIADLTDKISVLESMRQKLISLQKTSCLSDGQSGCAIMGFGFQQNK</sequence>
<dbReference type="EMBL" id="SLXJ01000002">
    <property type="protein sequence ID" value="TCP18496.1"/>
    <property type="molecule type" value="Genomic_DNA"/>
</dbReference>
<dbReference type="GO" id="GO:0003700">
    <property type="term" value="F:DNA-binding transcription factor activity"/>
    <property type="evidence" value="ECO:0007669"/>
    <property type="project" value="InterPro"/>
</dbReference>
<name>A0A4V2SK78_9PAST</name>
<dbReference type="PROSITE" id="PS00552">
    <property type="entry name" value="HTH_MERR_1"/>
    <property type="match status" value="1"/>
</dbReference>
<protein>
    <submittedName>
        <fullName evidence="5">Cu(I)-responsive transcriptional regulator</fullName>
    </submittedName>
</protein>
<dbReference type="AlphaFoldDB" id="A0A4V2SK78"/>
<organism evidence="5 6">
    <name type="scientific">Nicoletella semolina</name>
    <dbReference type="NCBI Taxonomy" id="271160"/>
    <lineage>
        <taxon>Bacteria</taxon>
        <taxon>Pseudomonadati</taxon>
        <taxon>Pseudomonadota</taxon>
        <taxon>Gammaproteobacteria</taxon>
        <taxon>Pasteurellales</taxon>
        <taxon>Pasteurellaceae</taxon>
        <taxon>Nicoletella</taxon>
    </lineage>
</organism>
<dbReference type="Pfam" id="PF13411">
    <property type="entry name" value="MerR_1"/>
    <property type="match status" value="1"/>
</dbReference>
<dbReference type="SUPFAM" id="SSF46955">
    <property type="entry name" value="Putative DNA-binding domain"/>
    <property type="match status" value="1"/>
</dbReference>
<accession>A0A4V2SK78</accession>
<evidence type="ECO:0000256" key="3">
    <source>
        <dbReference type="ARBA" id="ARBA00023163"/>
    </source>
</evidence>
<keyword evidence="2" id="KW-0238">DNA-binding</keyword>
<keyword evidence="6" id="KW-1185">Reference proteome</keyword>
<gene>
    <name evidence="5" type="ORF">EV693_102176</name>
</gene>
<keyword evidence="3" id="KW-0804">Transcription</keyword>
<evidence type="ECO:0000259" key="4">
    <source>
        <dbReference type="PROSITE" id="PS50937"/>
    </source>
</evidence>
<dbReference type="RefSeq" id="WP_132500741.1">
    <property type="nucleotide sequence ID" value="NZ_LVXA01000001.1"/>
</dbReference>
<dbReference type="InterPro" id="IPR009061">
    <property type="entry name" value="DNA-bd_dom_put_sf"/>
</dbReference>
<feature type="domain" description="HTH merR-type" evidence="4">
    <location>
        <begin position="1"/>
        <end position="69"/>
    </location>
</feature>
<evidence type="ECO:0000256" key="2">
    <source>
        <dbReference type="ARBA" id="ARBA00023125"/>
    </source>
</evidence>
<dbReference type="InterPro" id="IPR047057">
    <property type="entry name" value="MerR_fam"/>
</dbReference>
<evidence type="ECO:0000256" key="1">
    <source>
        <dbReference type="ARBA" id="ARBA00023015"/>
    </source>
</evidence>
<dbReference type="Proteomes" id="UP000295537">
    <property type="component" value="Unassembled WGS sequence"/>
</dbReference>
<evidence type="ECO:0000313" key="5">
    <source>
        <dbReference type="EMBL" id="TCP18496.1"/>
    </source>
</evidence>
<dbReference type="SMART" id="SM00422">
    <property type="entry name" value="HTH_MERR"/>
    <property type="match status" value="1"/>
</dbReference>
<dbReference type="Gene3D" id="1.10.1660.10">
    <property type="match status" value="1"/>
</dbReference>
<reference evidence="5 6" key="1">
    <citation type="submission" date="2019-03" db="EMBL/GenBank/DDBJ databases">
        <title>Genomic Encyclopedia of Type Strains, Phase IV (KMG-IV): sequencing the most valuable type-strain genomes for metagenomic binning, comparative biology and taxonomic classification.</title>
        <authorList>
            <person name="Goeker M."/>
        </authorList>
    </citation>
    <scope>NUCLEOTIDE SEQUENCE [LARGE SCALE GENOMIC DNA]</scope>
    <source>
        <strain evidence="5 6">DSM 16380</strain>
    </source>
</reference>
<dbReference type="PRINTS" id="PR00040">
    <property type="entry name" value="HTHMERR"/>
</dbReference>
<proteinExistence type="predicted"/>
<dbReference type="PANTHER" id="PTHR30204:SF94">
    <property type="entry name" value="HEAVY METAL-DEPENDENT TRANSCRIPTIONAL REGULATOR HI_0293-RELATED"/>
    <property type="match status" value="1"/>
</dbReference>
<dbReference type="InterPro" id="IPR000551">
    <property type="entry name" value="MerR-type_HTH_dom"/>
</dbReference>
<dbReference type="GO" id="GO:0003677">
    <property type="term" value="F:DNA binding"/>
    <property type="evidence" value="ECO:0007669"/>
    <property type="project" value="UniProtKB-KW"/>
</dbReference>
<keyword evidence="1" id="KW-0805">Transcription regulation</keyword>
<dbReference type="PROSITE" id="PS50937">
    <property type="entry name" value="HTH_MERR_2"/>
    <property type="match status" value="1"/>
</dbReference>
<dbReference type="PANTHER" id="PTHR30204">
    <property type="entry name" value="REDOX-CYCLING DRUG-SENSING TRANSCRIPTIONAL ACTIVATOR SOXR"/>
    <property type="match status" value="1"/>
</dbReference>
<evidence type="ECO:0000313" key="6">
    <source>
        <dbReference type="Proteomes" id="UP000295537"/>
    </source>
</evidence>
<dbReference type="OrthoDB" id="9808480at2"/>
<comment type="caution">
    <text evidence="5">The sequence shown here is derived from an EMBL/GenBank/DDBJ whole genome shotgun (WGS) entry which is preliminary data.</text>
</comment>